<evidence type="ECO:0000256" key="2">
    <source>
        <dbReference type="ARBA" id="ARBA00006370"/>
    </source>
</evidence>
<protein>
    <recommendedName>
        <fullName evidence="8">MD-2-related lipid-recognition domain-containing protein</fullName>
    </recommendedName>
</protein>
<evidence type="ECO:0000313" key="9">
    <source>
        <dbReference type="EMBL" id="CAK9152970.1"/>
    </source>
</evidence>
<keyword evidence="5 7" id="KW-0732">Signal</keyword>
<feature type="domain" description="MD-2-related lipid-recognition" evidence="8">
    <location>
        <begin position="28"/>
        <end position="128"/>
    </location>
</feature>
<proteinExistence type="inferred from homology"/>
<evidence type="ECO:0000256" key="5">
    <source>
        <dbReference type="ARBA" id="ARBA00022729"/>
    </source>
</evidence>
<organism evidence="9 10">
    <name type="scientific">Ilex paraguariensis</name>
    <name type="common">yerba mate</name>
    <dbReference type="NCBI Taxonomy" id="185542"/>
    <lineage>
        <taxon>Eukaryota</taxon>
        <taxon>Viridiplantae</taxon>
        <taxon>Streptophyta</taxon>
        <taxon>Embryophyta</taxon>
        <taxon>Tracheophyta</taxon>
        <taxon>Spermatophyta</taxon>
        <taxon>Magnoliopsida</taxon>
        <taxon>eudicotyledons</taxon>
        <taxon>Gunneridae</taxon>
        <taxon>Pentapetalae</taxon>
        <taxon>asterids</taxon>
        <taxon>campanulids</taxon>
        <taxon>Aquifoliales</taxon>
        <taxon>Aquifoliaceae</taxon>
        <taxon>Ilex</taxon>
    </lineage>
</organism>
<gene>
    <name evidence="9" type="ORF">ILEXP_LOCUS21202</name>
</gene>
<evidence type="ECO:0000259" key="8">
    <source>
        <dbReference type="SMART" id="SM00737"/>
    </source>
</evidence>
<keyword evidence="6" id="KW-0445">Lipid transport</keyword>
<dbReference type="Gene3D" id="2.60.40.770">
    <property type="match status" value="1"/>
</dbReference>
<evidence type="ECO:0000256" key="6">
    <source>
        <dbReference type="ARBA" id="ARBA00023055"/>
    </source>
</evidence>
<sequence length="144" mass="15663">MAVVQFNLFFACLATLCLLVHSTHTADVRYCNKKASYDVKVSGVEISPYPVARGKNTTFSIAASTDKVLSGGKMVIDVSYFFLHVYQEIDDLCSKTPCPVSAGDFVISHSQVLPGITPPQLDCCRGEHFQQLCIGSLENGVNLL</sequence>
<evidence type="ECO:0000256" key="1">
    <source>
        <dbReference type="ARBA" id="ARBA00002053"/>
    </source>
</evidence>
<dbReference type="Proteomes" id="UP001642360">
    <property type="component" value="Unassembled WGS sequence"/>
</dbReference>
<feature type="chain" id="PRO_5044850813" description="MD-2-related lipid-recognition domain-containing protein" evidence="7">
    <location>
        <begin position="26"/>
        <end position="144"/>
    </location>
</feature>
<dbReference type="EMBL" id="CAUOFW020002314">
    <property type="protein sequence ID" value="CAK9152970.1"/>
    <property type="molecule type" value="Genomic_DNA"/>
</dbReference>
<evidence type="ECO:0000256" key="7">
    <source>
        <dbReference type="SAM" id="SignalP"/>
    </source>
</evidence>
<dbReference type="PANTHER" id="PTHR11306">
    <property type="entry name" value="NIEMANN PICK TYPE C2 PROTEIN NPC2-RELATED"/>
    <property type="match status" value="1"/>
</dbReference>
<feature type="signal peptide" evidence="7">
    <location>
        <begin position="1"/>
        <end position="25"/>
    </location>
</feature>
<accession>A0ABC8SAY7</accession>
<keyword evidence="10" id="KW-1185">Reference proteome</keyword>
<reference evidence="9 10" key="1">
    <citation type="submission" date="2024-02" db="EMBL/GenBank/DDBJ databases">
        <authorList>
            <person name="Vignale AGUSTIN F."/>
            <person name="Sosa J E."/>
            <person name="Modenutti C."/>
        </authorList>
    </citation>
    <scope>NUCLEOTIDE SEQUENCE [LARGE SCALE GENOMIC DNA]</scope>
</reference>
<evidence type="ECO:0000313" key="10">
    <source>
        <dbReference type="Proteomes" id="UP001642360"/>
    </source>
</evidence>
<keyword evidence="4" id="KW-0813">Transport</keyword>
<evidence type="ECO:0000256" key="4">
    <source>
        <dbReference type="ARBA" id="ARBA00022448"/>
    </source>
</evidence>
<dbReference type="InterPro" id="IPR003172">
    <property type="entry name" value="ML_dom"/>
</dbReference>
<dbReference type="AlphaFoldDB" id="A0ABC8SAY7"/>
<dbReference type="Pfam" id="PF02221">
    <property type="entry name" value="E1_DerP2_DerF2"/>
    <property type="match status" value="1"/>
</dbReference>
<comment type="similarity">
    <text evidence="2">Belongs to the NPC2 family.</text>
</comment>
<evidence type="ECO:0000256" key="3">
    <source>
        <dbReference type="ARBA" id="ARBA00011245"/>
    </source>
</evidence>
<dbReference type="SUPFAM" id="SSF81296">
    <property type="entry name" value="E set domains"/>
    <property type="match status" value="1"/>
</dbReference>
<dbReference type="InterPro" id="IPR014756">
    <property type="entry name" value="Ig_E-set"/>
</dbReference>
<name>A0ABC8SAY7_9AQUA</name>
<dbReference type="SMART" id="SM00737">
    <property type="entry name" value="ML"/>
    <property type="match status" value="1"/>
</dbReference>
<dbReference type="InterPro" id="IPR039670">
    <property type="entry name" value="NPC2-like"/>
</dbReference>
<dbReference type="PANTHER" id="PTHR11306:SF0">
    <property type="entry name" value="PHOSPHATIDYLGLYCEROL_PHOSPHATIDYLINOSITOL TRANSFER PROTEIN"/>
    <property type="match status" value="1"/>
</dbReference>
<comment type="function">
    <text evidence="1">Catalyzes the intermembrane transfer of phosphatidylglycerol and phosphatidylinositol.</text>
</comment>
<comment type="subunit">
    <text evidence="3">Monomer.</text>
</comment>
<comment type="caution">
    <text evidence="9">The sequence shown here is derived from an EMBL/GenBank/DDBJ whole genome shotgun (WGS) entry which is preliminary data.</text>
</comment>
<dbReference type="GO" id="GO:0006869">
    <property type="term" value="P:lipid transport"/>
    <property type="evidence" value="ECO:0007669"/>
    <property type="project" value="UniProtKB-KW"/>
</dbReference>